<keyword evidence="1" id="KW-1133">Transmembrane helix</keyword>
<evidence type="ECO:0000313" key="3">
    <source>
        <dbReference type="Proteomes" id="UP001165488"/>
    </source>
</evidence>
<organism evidence="2 3">
    <name type="scientific">Belliella calami</name>
    <dbReference type="NCBI Taxonomy" id="2923436"/>
    <lineage>
        <taxon>Bacteria</taxon>
        <taxon>Pseudomonadati</taxon>
        <taxon>Bacteroidota</taxon>
        <taxon>Cytophagia</taxon>
        <taxon>Cytophagales</taxon>
        <taxon>Cyclobacteriaceae</taxon>
        <taxon>Belliella</taxon>
    </lineage>
</organism>
<reference evidence="2" key="1">
    <citation type="submission" date="2022-03" db="EMBL/GenBank/DDBJ databases">
        <title>De novo assembled genomes of Belliella spp. (Cyclobacteriaceae) strains.</title>
        <authorList>
            <person name="Szabo A."/>
            <person name="Korponai K."/>
            <person name="Felfoldi T."/>
        </authorList>
    </citation>
    <scope>NUCLEOTIDE SEQUENCE</scope>
    <source>
        <strain evidence="2">DSM 107340</strain>
    </source>
</reference>
<protein>
    <submittedName>
        <fullName evidence="2">Sulfate ABC transporter permease</fullName>
    </submittedName>
</protein>
<keyword evidence="1" id="KW-0812">Transmembrane</keyword>
<dbReference type="Proteomes" id="UP001165488">
    <property type="component" value="Unassembled WGS sequence"/>
</dbReference>
<name>A0ABS9UKE3_9BACT</name>
<feature type="transmembrane region" description="Helical" evidence="1">
    <location>
        <begin position="70"/>
        <end position="94"/>
    </location>
</feature>
<feature type="transmembrane region" description="Helical" evidence="1">
    <location>
        <begin position="192"/>
        <end position="213"/>
    </location>
</feature>
<gene>
    <name evidence="2" type="ORF">MM236_03760</name>
</gene>
<evidence type="ECO:0000313" key="2">
    <source>
        <dbReference type="EMBL" id="MCH7397086.1"/>
    </source>
</evidence>
<feature type="transmembrane region" description="Helical" evidence="1">
    <location>
        <begin position="158"/>
        <end position="180"/>
    </location>
</feature>
<evidence type="ECO:0000256" key="1">
    <source>
        <dbReference type="SAM" id="Phobius"/>
    </source>
</evidence>
<dbReference type="EMBL" id="JAKZGS010000002">
    <property type="protein sequence ID" value="MCH7397086.1"/>
    <property type="molecule type" value="Genomic_DNA"/>
</dbReference>
<dbReference type="RefSeq" id="WP_241273592.1">
    <property type="nucleotide sequence ID" value="NZ_JAKZGS010000002.1"/>
</dbReference>
<comment type="caution">
    <text evidence="2">The sequence shown here is derived from an EMBL/GenBank/DDBJ whole genome shotgun (WGS) entry which is preliminary data.</text>
</comment>
<feature type="transmembrane region" description="Helical" evidence="1">
    <location>
        <begin position="21"/>
        <end position="38"/>
    </location>
</feature>
<keyword evidence="1" id="KW-0472">Membrane</keyword>
<accession>A0ABS9UKE3</accession>
<keyword evidence="3" id="KW-1185">Reference proteome</keyword>
<sequence>MVKPKSQIAQRIEDIINFDKRLFFIFIVLIFIVIRFITNEIILEAIPGYEQLSQDGSLTFFHIFNALHYIWTPFALLWKFTLTAFILWTGAFVLGYKISFRELWKFALVAEIIFIFPELIKLFVFLDPADNLTFQEIKDYYPLSLMSLLDTSEMHRKYFYPLQTINLFEAIYWVLLTLGVHTFSKRSLKESSIIVLVGYVMILFLWLFFYILVYK</sequence>
<feature type="transmembrane region" description="Helical" evidence="1">
    <location>
        <begin position="106"/>
        <end position="126"/>
    </location>
</feature>
<proteinExistence type="predicted"/>